<dbReference type="Gene3D" id="3.40.50.720">
    <property type="entry name" value="NAD(P)-binding Rossmann-like Domain"/>
    <property type="match status" value="1"/>
</dbReference>
<dbReference type="GeneID" id="92036624"/>
<dbReference type="Pfam" id="PF01408">
    <property type="entry name" value="GFO_IDH_MocA"/>
    <property type="match status" value="1"/>
</dbReference>
<dbReference type="InterPro" id="IPR036291">
    <property type="entry name" value="NAD(P)-bd_dom_sf"/>
</dbReference>
<keyword evidence="4" id="KW-1185">Reference proteome</keyword>
<dbReference type="InterPro" id="IPR004104">
    <property type="entry name" value="Gfo/Idh/MocA-like_OxRdtase_C"/>
</dbReference>
<sequence length="368" mass="39279">MQPLKMPSLNPFPVAVVGTGLIGPRHAQSVISNTSTTLACIVDPNPSAAKVASDLGVPLYPSIQAMVSSQDKPVAAIVCTPNHTHVAVSTELLDAGIHVVCEKPLSIDVASGSALVRHAEQLNLHLLTGHHRRFNPFVTAAQRIIASGRLGRVIAVSGLWTLFKPPGYFDPPTDWRRSAGAVWINLIHDVDVLQYLFGPVERVSAEETAKTRGFEADEGAAVLLRFESGVVGTFVCCDAVVSGHGFEMGTGENPLIPRTGRDFYRIFGTDASLSVPDLRMTSYAPAVEKSWSSPLTEKTIALDTLLSEAEAKAPFDLQVENLVSVLRREGKARCTGADGLSAVKVAVAIKKALGSKGLDRTVEVRSML</sequence>
<dbReference type="PANTHER" id="PTHR43377">
    <property type="entry name" value="BILIVERDIN REDUCTASE A"/>
    <property type="match status" value="1"/>
</dbReference>
<feature type="domain" description="Gfo/Idh/MocA-like oxidoreductase C-terminal" evidence="2">
    <location>
        <begin position="145"/>
        <end position="352"/>
    </location>
</feature>
<reference evidence="3 4" key="1">
    <citation type="submission" date="2024-04" db="EMBL/GenBank/DDBJ databases">
        <title>Phyllosticta paracitricarpa is synonymous to the EU quarantine fungus P. citricarpa based on phylogenomic analyses.</title>
        <authorList>
            <consortium name="Lawrence Berkeley National Laboratory"/>
            <person name="Van ingen-buijs V.A."/>
            <person name="Van westerhoven A.C."/>
            <person name="Haridas S."/>
            <person name="Skiadas P."/>
            <person name="Martin F."/>
            <person name="Groenewald J.Z."/>
            <person name="Crous P.W."/>
            <person name="Seidl M.F."/>
        </authorList>
    </citation>
    <scope>NUCLEOTIDE SEQUENCE [LARGE SCALE GENOMIC DNA]</scope>
    <source>
        <strain evidence="3 4">CPC 17464</strain>
    </source>
</reference>
<dbReference type="EMBL" id="JBBPEH010000013">
    <property type="protein sequence ID" value="KAK7530625.1"/>
    <property type="molecule type" value="Genomic_DNA"/>
</dbReference>
<dbReference type="Pfam" id="PF02894">
    <property type="entry name" value="GFO_IDH_MocA_C"/>
    <property type="match status" value="1"/>
</dbReference>
<dbReference type="InterPro" id="IPR051450">
    <property type="entry name" value="Gfo/Idh/MocA_Oxidoreductases"/>
</dbReference>
<organism evidence="3 4">
    <name type="scientific">Phyllosticta citribraziliensis</name>
    <dbReference type="NCBI Taxonomy" id="989973"/>
    <lineage>
        <taxon>Eukaryota</taxon>
        <taxon>Fungi</taxon>
        <taxon>Dikarya</taxon>
        <taxon>Ascomycota</taxon>
        <taxon>Pezizomycotina</taxon>
        <taxon>Dothideomycetes</taxon>
        <taxon>Dothideomycetes incertae sedis</taxon>
        <taxon>Botryosphaeriales</taxon>
        <taxon>Phyllostictaceae</taxon>
        <taxon>Phyllosticta</taxon>
    </lineage>
</organism>
<evidence type="ECO:0000313" key="4">
    <source>
        <dbReference type="Proteomes" id="UP001360953"/>
    </source>
</evidence>
<protein>
    <submittedName>
        <fullName evidence="3">Uncharacterized protein</fullName>
    </submittedName>
</protein>
<evidence type="ECO:0000259" key="2">
    <source>
        <dbReference type="Pfam" id="PF02894"/>
    </source>
</evidence>
<gene>
    <name evidence="3" type="ORF">J3D65DRAFT_680748</name>
</gene>
<dbReference type="RefSeq" id="XP_066650698.1">
    <property type="nucleotide sequence ID" value="XM_066803718.1"/>
</dbReference>
<dbReference type="Gene3D" id="3.30.360.10">
    <property type="entry name" value="Dihydrodipicolinate Reductase, domain 2"/>
    <property type="match status" value="1"/>
</dbReference>
<dbReference type="SUPFAM" id="SSF51735">
    <property type="entry name" value="NAD(P)-binding Rossmann-fold domains"/>
    <property type="match status" value="1"/>
</dbReference>
<name>A0ABR1L9X3_9PEZI</name>
<comment type="caution">
    <text evidence="3">The sequence shown here is derived from an EMBL/GenBank/DDBJ whole genome shotgun (WGS) entry which is preliminary data.</text>
</comment>
<accession>A0ABR1L9X3</accession>
<dbReference type="PANTHER" id="PTHR43377:SF1">
    <property type="entry name" value="BILIVERDIN REDUCTASE A"/>
    <property type="match status" value="1"/>
</dbReference>
<evidence type="ECO:0000313" key="3">
    <source>
        <dbReference type="EMBL" id="KAK7530625.1"/>
    </source>
</evidence>
<dbReference type="SUPFAM" id="SSF55347">
    <property type="entry name" value="Glyceraldehyde-3-phosphate dehydrogenase-like, C-terminal domain"/>
    <property type="match status" value="1"/>
</dbReference>
<evidence type="ECO:0000259" key="1">
    <source>
        <dbReference type="Pfam" id="PF01408"/>
    </source>
</evidence>
<dbReference type="Proteomes" id="UP001360953">
    <property type="component" value="Unassembled WGS sequence"/>
</dbReference>
<proteinExistence type="predicted"/>
<dbReference type="InterPro" id="IPR000683">
    <property type="entry name" value="Gfo/Idh/MocA-like_OxRdtase_N"/>
</dbReference>
<feature type="domain" description="Gfo/Idh/MocA-like oxidoreductase N-terminal" evidence="1">
    <location>
        <begin position="14"/>
        <end position="129"/>
    </location>
</feature>